<evidence type="ECO:0000256" key="6">
    <source>
        <dbReference type="SAM" id="Phobius"/>
    </source>
</evidence>
<comment type="subcellular location">
    <subcellularLocation>
        <location evidence="1">Membrane</location>
    </subcellularLocation>
</comment>
<name>A0ABT1PEJ8_9ACTN</name>
<dbReference type="Proteomes" id="UP001206206">
    <property type="component" value="Unassembled WGS sequence"/>
</dbReference>
<gene>
    <name evidence="7" type="ORF">NON19_11590</name>
</gene>
<dbReference type="Pfam" id="PF01679">
    <property type="entry name" value="Pmp3"/>
    <property type="match status" value="1"/>
</dbReference>
<organism evidence="7 8">
    <name type="scientific">Streptantibioticus rubrisoli</name>
    <dbReference type="NCBI Taxonomy" id="1387313"/>
    <lineage>
        <taxon>Bacteria</taxon>
        <taxon>Bacillati</taxon>
        <taxon>Actinomycetota</taxon>
        <taxon>Actinomycetes</taxon>
        <taxon>Kitasatosporales</taxon>
        <taxon>Streptomycetaceae</taxon>
        <taxon>Streptantibioticus</taxon>
    </lineage>
</organism>
<feature type="transmembrane region" description="Helical" evidence="6">
    <location>
        <begin position="24"/>
        <end position="45"/>
    </location>
</feature>
<comment type="similarity">
    <text evidence="2">Belongs to the UPF0057 (PMP3) family.</text>
</comment>
<evidence type="ECO:0000313" key="8">
    <source>
        <dbReference type="Proteomes" id="UP001206206"/>
    </source>
</evidence>
<sequence>MLLALVAPWLAILLKEGPSMKVLWAFLLQLCGHVPGVIYGIYHIVQD</sequence>
<evidence type="ECO:0000256" key="5">
    <source>
        <dbReference type="ARBA" id="ARBA00023136"/>
    </source>
</evidence>
<reference evidence="7 8" key="1">
    <citation type="submission" date="2022-06" db="EMBL/GenBank/DDBJ databases">
        <title>Draft genome sequence of type strain Streptomyces rubrisoli DSM 42083.</title>
        <authorList>
            <person name="Duangmal K."/>
            <person name="Klaysubun C."/>
        </authorList>
    </citation>
    <scope>NUCLEOTIDE SEQUENCE [LARGE SCALE GENOMIC DNA]</scope>
    <source>
        <strain evidence="7 8">DSM 42083</strain>
    </source>
</reference>
<comment type="caution">
    <text evidence="7">The sequence shown here is derived from an EMBL/GenBank/DDBJ whole genome shotgun (WGS) entry which is preliminary data.</text>
</comment>
<keyword evidence="3 6" id="KW-0812">Transmembrane</keyword>
<keyword evidence="5 6" id="KW-0472">Membrane</keyword>
<keyword evidence="4 6" id="KW-1133">Transmembrane helix</keyword>
<accession>A0ABT1PEJ8</accession>
<protein>
    <submittedName>
        <fullName evidence="7">YqaE/Pmp3 family membrane protein</fullName>
    </submittedName>
</protein>
<dbReference type="InterPro" id="IPR000612">
    <property type="entry name" value="PMP3"/>
</dbReference>
<dbReference type="EMBL" id="JANFNH010000008">
    <property type="protein sequence ID" value="MCQ4042658.1"/>
    <property type="molecule type" value="Genomic_DNA"/>
</dbReference>
<evidence type="ECO:0000313" key="7">
    <source>
        <dbReference type="EMBL" id="MCQ4042658.1"/>
    </source>
</evidence>
<evidence type="ECO:0000256" key="2">
    <source>
        <dbReference type="ARBA" id="ARBA00009530"/>
    </source>
</evidence>
<evidence type="ECO:0000256" key="4">
    <source>
        <dbReference type="ARBA" id="ARBA00022989"/>
    </source>
</evidence>
<dbReference type="RefSeq" id="WP_255927026.1">
    <property type="nucleotide sequence ID" value="NZ_JANFNH010000008.1"/>
</dbReference>
<evidence type="ECO:0000256" key="1">
    <source>
        <dbReference type="ARBA" id="ARBA00004370"/>
    </source>
</evidence>
<proteinExistence type="inferred from homology"/>
<evidence type="ECO:0000256" key="3">
    <source>
        <dbReference type="ARBA" id="ARBA00022692"/>
    </source>
</evidence>
<keyword evidence="8" id="KW-1185">Reference proteome</keyword>